<evidence type="ECO:0000256" key="1">
    <source>
        <dbReference type="SAM" id="MobiDB-lite"/>
    </source>
</evidence>
<accession>A0A9E9FXD5</accession>
<proteinExistence type="evidence at transcript level"/>
<sequence length="122" mass="13703">MSPYTLILFIVALVMYVTASPYPGSSGVIPDFKTITIHTSDGSKTIKDANKGPSITIRSKRSPDDDWIFRPDLSRDDRGNTRGEARVEKHGDDYDINAQYGQTFRGPDKHSEAWHIGGSFRW</sequence>
<dbReference type="EMBL" id="OM811287">
    <property type="protein sequence ID" value="WAQ69869.1"/>
    <property type="molecule type" value="mRNA"/>
</dbReference>
<organism evidence="3">
    <name type="scientific">Rhynchophorus ferrugineus</name>
    <name type="common">Red palm weevil</name>
    <name type="synonym">Curculio ferrugineus</name>
    <dbReference type="NCBI Taxonomy" id="354439"/>
    <lineage>
        <taxon>Eukaryota</taxon>
        <taxon>Metazoa</taxon>
        <taxon>Ecdysozoa</taxon>
        <taxon>Arthropoda</taxon>
        <taxon>Hexapoda</taxon>
        <taxon>Insecta</taxon>
        <taxon>Pterygota</taxon>
        <taxon>Neoptera</taxon>
        <taxon>Endopterygota</taxon>
        <taxon>Coleoptera</taxon>
        <taxon>Polyphaga</taxon>
        <taxon>Cucujiformia</taxon>
        <taxon>Curculionidae</taxon>
        <taxon>Dryophthorinae</taxon>
        <taxon>Rhynchophorus</taxon>
    </lineage>
</organism>
<feature type="chain" id="PRO_5038452187" evidence="2">
    <location>
        <begin position="20"/>
        <end position="122"/>
    </location>
</feature>
<evidence type="ECO:0000256" key="2">
    <source>
        <dbReference type="SAM" id="SignalP"/>
    </source>
</evidence>
<keyword evidence="2" id="KW-0732">Signal</keyword>
<reference evidence="3" key="1">
    <citation type="submission" date="2022-02" db="EMBL/GenBank/DDBJ databases">
        <authorList>
            <person name="Hussain A."/>
        </authorList>
    </citation>
    <scope>NUCLEOTIDE SEQUENCE</scope>
    <source>
        <strain evidence="3">TRINITY_DN13577_c0_g1_i1</strain>
    </source>
</reference>
<dbReference type="AlphaFoldDB" id="A0A9E9FXD5"/>
<evidence type="ECO:0000313" key="3">
    <source>
        <dbReference type="EMBL" id="WAQ69869.1"/>
    </source>
</evidence>
<feature type="signal peptide" evidence="2">
    <location>
        <begin position="1"/>
        <end position="19"/>
    </location>
</feature>
<name>A0A9E9FXD5_RHYFE</name>
<feature type="region of interest" description="Disordered" evidence="1">
    <location>
        <begin position="44"/>
        <end position="63"/>
    </location>
</feature>
<feature type="region of interest" description="Disordered" evidence="1">
    <location>
        <begin position="68"/>
        <end position="88"/>
    </location>
</feature>
<protein>
    <submittedName>
        <fullName evidence="3">Coleoptericin</fullName>
    </submittedName>
</protein>